<protein>
    <submittedName>
        <fullName evidence="2">Uncharacterized protein</fullName>
    </submittedName>
</protein>
<feature type="compositionally biased region" description="Basic residues" evidence="1">
    <location>
        <begin position="11"/>
        <end position="20"/>
    </location>
</feature>
<dbReference type="EMBL" id="HACA01001282">
    <property type="protein sequence ID" value="CDW18643.1"/>
    <property type="molecule type" value="Transcribed_RNA"/>
</dbReference>
<name>A0A0K2SXY2_LEPSM</name>
<accession>A0A0K2SXY2</accession>
<feature type="compositionally biased region" description="Basic and acidic residues" evidence="1">
    <location>
        <begin position="1"/>
        <end position="10"/>
    </location>
</feature>
<proteinExistence type="predicted"/>
<reference evidence="2" key="1">
    <citation type="submission" date="2014-05" db="EMBL/GenBank/DDBJ databases">
        <authorList>
            <person name="Chronopoulou M."/>
        </authorList>
    </citation>
    <scope>NUCLEOTIDE SEQUENCE</scope>
    <source>
        <tissue evidence="2">Whole organism</tissue>
    </source>
</reference>
<dbReference type="AlphaFoldDB" id="A0A0K2SXY2"/>
<evidence type="ECO:0000313" key="2">
    <source>
        <dbReference type="EMBL" id="CDW18643.1"/>
    </source>
</evidence>
<feature type="region of interest" description="Disordered" evidence="1">
    <location>
        <begin position="1"/>
        <end position="24"/>
    </location>
</feature>
<evidence type="ECO:0000256" key="1">
    <source>
        <dbReference type="SAM" id="MobiDB-lite"/>
    </source>
</evidence>
<organism evidence="2">
    <name type="scientific">Lepeophtheirus salmonis</name>
    <name type="common">Salmon louse</name>
    <name type="synonym">Caligus salmonis</name>
    <dbReference type="NCBI Taxonomy" id="72036"/>
    <lineage>
        <taxon>Eukaryota</taxon>
        <taxon>Metazoa</taxon>
        <taxon>Ecdysozoa</taxon>
        <taxon>Arthropoda</taxon>
        <taxon>Crustacea</taxon>
        <taxon>Multicrustacea</taxon>
        <taxon>Hexanauplia</taxon>
        <taxon>Copepoda</taxon>
        <taxon>Siphonostomatoida</taxon>
        <taxon>Caligidae</taxon>
        <taxon>Lepeophtheirus</taxon>
    </lineage>
</organism>
<sequence length="48" mass="5642">MELRSFEKGQKRASGKKKERYHPSSRAPYLKFFKVNSASSPSLRKLFH</sequence>